<proteinExistence type="predicted"/>
<dbReference type="EMBL" id="DVMR01000059">
    <property type="protein sequence ID" value="HIU44202.1"/>
    <property type="molecule type" value="Genomic_DNA"/>
</dbReference>
<dbReference type="Proteomes" id="UP000824073">
    <property type="component" value="Unassembled WGS sequence"/>
</dbReference>
<accession>A0A9D1LLU7</accession>
<sequence length="121" mass="13602">MAYQTEYPFTLPRGYMDENGTLHREGAMRFATAADEILPLKDPRVQQNPAYLSIVLMTRVITRLGTLPAIDNKTIEKLPSSDMAYLQNLYQQINAVEPVKIEVTCPSCGEKFKVEVPPLGE</sequence>
<reference evidence="1" key="2">
    <citation type="journal article" date="2021" name="PeerJ">
        <title>Extensive microbial diversity within the chicken gut microbiome revealed by metagenomics and culture.</title>
        <authorList>
            <person name="Gilroy R."/>
            <person name="Ravi A."/>
            <person name="Getino M."/>
            <person name="Pursley I."/>
            <person name="Horton D.L."/>
            <person name="Alikhan N.F."/>
            <person name="Baker D."/>
            <person name="Gharbi K."/>
            <person name="Hall N."/>
            <person name="Watson M."/>
            <person name="Adriaenssens E.M."/>
            <person name="Foster-Nyarko E."/>
            <person name="Jarju S."/>
            <person name="Secka A."/>
            <person name="Antonio M."/>
            <person name="Oren A."/>
            <person name="Chaudhuri R.R."/>
            <person name="La Ragione R."/>
            <person name="Hildebrand F."/>
            <person name="Pallen M.J."/>
        </authorList>
    </citation>
    <scope>NUCLEOTIDE SEQUENCE</scope>
    <source>
        <strain evidence="1">CHK191-8634</strain>
    </source>
</reference>
<organism evidence="1 2">
    <name type="scientific">Candidatus Ventrousia excrementavium</name>
    <dbReference type="NCBI Taxonomy" id="2840961"/>
    <lineage>
        <taxon>Bacteria</taxon>
        <taxon>Bacillati</taxon>
        <taxon>Bacillota</taxon>
        <taxon>Clostridia</taxon>
        <taxon>Eubacteriales</taxon>
        <taxon>Clostridiaceae</taxon>
        <taxon>Clostridiaceae incertae sedis</taxon>
        <taxon>Candidatus Ventrousia</taxon>
    </lineage>
</organism>
<evidence type="ECO:0000313" key="1">
    <source>
        <dbReference type="EMBL" id="HIU44202.1"/>
    </source>
</evidence>
<gene>
    <name evidence="1" type="ORF">IAB67_07910</name>
</gene>
<name>A0A9D1LLU7_9CLOT</name>
<reference evidence="1" key="1">
    <citation type="submission" date="2020-10" db="EMBL/GenBank/DDBJ databases">
        <authorList>
            <person name="Gilroy R."/>
        </authorList>
    </citation>
    <scope>NUCLEOTIDE SEQUENCE</scope>
    <source>
        <strain evidence="1">CHK191-8634</strain>
    </source>
</reference>
<protein>
    <submittedName>
        <fullName evidence="1">Phage tail assembly protein</fullName>
    </submittedName>
</protein>
<dbReference type="AlphaFoldDB" id="A0A9D1LLU7"/>
<evidence type="ECO:0000313" key="2">
    <source>
        <dbReference type="Proteomes" id="UP000824073"/>
    </source>
</evidence>
<comment type="caution">
    <text evidence="1">The sequence shown here is derived from an EMBL/GenBank/DDBJ whole genome shotgun (WGS) entry which is preliminary data.</text>
</comment>